<keyword evidence="5" id="KW-0378">Hydrolase</keyword>
<dbReference type="AlphaFoldDB" id="A0AAW0X6B9"/>
<gene>
    <name evidence="13" type="ORF">OTU49_003011</name>
</gene>
<dbReference type="InterPro" id="IPR041645">
    <property type="entry name" value="ADAMTS_CR_2"/>
</dbReference>
<dbReference type="Gene3D" id="3.40.390.10">
    <property type="entry name" value="Collagenase (Catalytic Domain)"/>
    <property type="match status" value="1"/>
</dbReference>
<organism evidence="13 14">
    <name type="scientific">Cherax quadricarinatus</name>
    <name type="common">Australian red claw crayfish</name>
    <dbReference type="NCBI Taxonomy" id="27406"/>
    <lineage>
        <taxon>Eukaryota</taxon>
        <taxon>Metazoa</taxon>
        <taxon>Ecdysozoa</taxon>
        <taxon>Arthropoda</taxon>
        <taxon>Crustacea</taxon>
        <taxon>Multicrustacea</taxon>
        <taxon>Malacostraca</taxon>
        <taxon>Eumalacostraca</taxon>
        <taxon>Eucarida</taxon>
        <taxon>Decapoda</taxon>
        <taxon>Pleocyemata</taxon>
        <taxon>Astacidea</taxon>
        <taxon>Parastacoidea</taxon>
        <taxon>Parastacidae</taxon>
        <taxon>Cherax</taxon>
    </lineage>
</organism>
<dbReference type="Gene3D" id="3.40.1620.60">
    <property type="match status" value="1"/>
</dbReference>
<evidence type="ECO:0000256" key="1">
    <source>
        <dbReference type="ARBA" id="ARBA00004613"/>
    </source>
</evidence>
<dbReference type="Gene3D" id="2.20.100.10">
    <property type="entry name" value="Thrombospondin type-1 (TSP1) repeat"/>
    <property type="match status" value="1"/>
</dbReference>
<feature type="region of interest" description="Disordered" evidence="11">
    <location>
        <begin position="223"/>
        <end position="253"/>
    </location>
</feature>
<dbReference type="SUPFAM" id="SSF55486">
    <property type="entry name" value="Metalloproteases ('zincins'), catalytic domain"/>
    <property type="match status" value="1"/>
</dbReference>
<accession>A0AAW0X6B9</accession>
<reference evidence="13 14" key="1">
    <citation type="journal article" date="2024" name="BMC Genomics">
        <title>Genome assembly of redclaw crayfish (Cherax quadricarinatus) provides insights into its immune adaptation and hypoxia tolerance.</title>
        <authorList>
            <person name="Liu Z."/>
            <person name="Zheng J."/>
            <person name="Li H."/>
            <person name="Fang K."/>
            <person name="Wang S."/>
            <person name="He J."/>
            <person name="Zhou D."/>
            <person name="Weng S."/>
            <person name="Chi M."/>
            <person name="Gu Z."/>
            <person name="He J."/>
            <person name="Li F."/>
            <person name="Wang M."/>
        </authorList>
    </citation>
    <scope>NUCLEOTIDE SEQUENCE [LARGE SCALE GENOMIC DNA]</scope>
    <source>
        <strain evidence="13">ZL_2023a</strain>
    </source>
</reference>
<dbReference type="GO" id="GO:0006508">
    <property type="term" value="P:proteolysis"/>
    <property type="evidence" value="ECO:0007669"/>
    <property type="project" value="UniProtKB-KW"/>
</dbReference>
<dbReference type="GO" id="GO:0005576">
    <property type="term" value="C:extracellular region"/>
    <property type="evidence" value="ECO:0007669"/>
    <property type="project" value="UniProtKB-SubCell"/>
</dbReference>
<evidence type="ECO:0000256" key="3">
    <source>
        <dbReference type="ARBA" id="ARBA00022670"/>
    </source>
</evidence>
<dbReference type="SUPFAM" id="SSF82895">
    <property type="entry name" value="TSP-1 type 1 repeat"/>
    <property type="match status" value="1"/>
</dbReference>
<evidence type="ECO:0000256" key="10">
    <source>
        <dbReference type="PROSITE-ProRule" id="PRU00276"/>
    </source>
</evidence>
<evidence type="ECO:0000256" key="9">
    <source>
        <dbReference type="ARBA" id="ARBA00023180"/>
    </source>
</evidence>
<feature type="domain" description="Peptidase M12B" evidence="12">
    <location>
        <begin position="1"/>
        <end position="138"/>
    </location>
</feature>
<proteinExistence type="predicted"/>
<evidence type="ECO:0000259" key="12">
    <source>
        <dbReference type="PROSITE" id="PS50215"/>
    </source>
</evidence>
<dbReference type="PROSITE" id="PS50215">
    <property type="entry name" value="ADAM_MEPRO"/>
    <property type="match status" value="1"/>
</dbReference>
<feature type="compositionally biased region" description="Polar residues" evidence="11">
    <location>
        <begin position="240"/>
        <end position="253"/>
    </location>
</feature>
<dbReference type="GO" id="GO:0046872">
    <property type="term" value="F:metal ion binding"/>
    <property type="evidence" value="ECO:0007669"/>
    <property type="project" value="UniProtKB-KW"/>
</dbReference>
<feature type="binding site" evidence="10">
    <location>
        <position position="86"/>
    </location>
    <ligand>
        <name>Zn(2+)</name>
        <dbReference type="ChEBI" id="CHEBI:29105"/>
        <note>catalytic</note>
    </ligand>
</feature>
<feature type="binding site" evidence="10">
    <location>
        <position position="76"/>
    </location>
    <ligand>
        <name>Zn(2+)</name>
        <dbReference type="ChEBI" id="CHEBI:29105"/>
        <note>catalytic</note>
    </ligand>
</feature>
<evidence type="ECO:0000256" key="11">
    <source>
        <dbReference type="SAM" id="MobiDB-lite"/>
    </source>
</evidence>
<name>A0AAW0X6B9_CHEQU</name>
<dbReference type="EMBL" id="JARKIK010000034">
    <property type="protein sequence ID" value="KAK8740053.1"/>
    <property type="molecule type" value="Genomic_DNA"/>
</dbReference>
<keyword evidence="4 10" id="KW-0479">Metal-binding</keyword>
<dbReference type="Proteomes" id="UP001445076">
    <property type="component" value="Unassembled WGS sequence"/>
</dbReference>
<comment type="caution">
    <text evidence="10">Lacks conserved residue(s) required for the propagation of feature annotation.</text>
</comment>
<dbReference type="InterPro" id="IPR001590">
    <property type="entry name" value="Peptidase_M12B"/>
</dbReference>
<feature type="non-terminal residue" evidence="13">
    <location>
        <position position="1"/>
    </location>
</feature>
<dbReference type="PANTHER" id="PTHR13723">
    <property type="entry name" value="ADAMTS A DISINTEGRIN AND METALLOPROTEASE WITH THROMBOSPONDIN MOTIFS PROTEASE"/>
    <property type="match status" value="1"/>
</dbReference>
<dbReference type="GO" id="GO:0004222">
    <property type="term" value="F:metalloendopeptidase activity"/>
    <property type="evidence" value="ECO:0007669"/>
    <property type="project" value="InterPro"/>
</dbReference>
<evidence type="ECO:0000256" key="2">
    <source>
        <dbReference type="ARBA" id="ARBA00022525"/>
    </source>
</evidence>
<keyword evidence="9" id="KW-0325">Glycoprotein</keyword>
<dbReference type="Pfam" id="PF19030">
    <property type="entry name" value="TSP1_ADAMTS"/>
    <property type="match status" value="1"/>
</dbReference>
<evidence type="ECO:0000256" key="7">
    <source>
        <dbReference type="ARBA" id="ARBA00023049"/>
    </source>
</evidence>
<dbReference type="Pfam" id="PF17771">
    <property type="entry name" value="ADAMTS_CR_2"/>
    <property type="match status" value="1"/>
</dbReference>
<evidence type="ECO:0000256" key="5">
    <source>
        <dbReference type="ARBA" id="ARBA00022801"/>
    </source>
</evidence>
<dbReference type="InterPro" id="IPR050439">
    <property type="entry name" value="ADAMTS_ADAMTS-like"/>
</dbReference>
<dbReference type="InterPro" id="IPR000884">
    <property type="entry name" value="TSP1_rpt"/>
</dbReference>
<evidence type="ECO:0000256" key="6">
    <source>
        <dbReference type="ARBA" id="ARBA00022833"/>
    </source>
</evidence>
<feature type="binding site" evidence="10">
    <location>
        <position position="80"/>
    </location>
    <ligand>
        <name>Zn(2+)</name>
        <dbReference type="ChEBI" id="CHEBI:29105"/>
        <note>catalytic</note>
    </ligand>
</feature>
<evidence type="ECO:0000313" key="14">
    <source>
        <dbReference type="Proteomes" id="UP001445076"/>
    </source>
</evidence>
<keyword evidence="2" id="KW-0964">Secreted</keyword>
<feature type="active site" evidence="10">
    <location>
        <position position="77"/>
    </location>
</feature>
<keyword evidence="7" id="KW-0482">Metalloprotease</keyword>
<comment type="caution">
    <text evidence="13">The sequence shown here is derived from an EMBL/GenBank/DDBJ whole genome shotgun (WGS) entry which is preliminary data.</text>
</comment>
<evidence type="ECO:0000313" key="13">
    <source>
        <dbReference type="EMBL" id="KAK8740053.1"/>
    </source>
</evidence>
<keyword evidence="6 10" id="KW-0862">Zinc</keyword>
<dbReference type="InterPro" id="IPR036383">
    <property type="entry name" value="TSP1_rpt_sf"/>
</dbReference>
<evidence type="ECO:0000256" key="8">
    <source>
        <dbReference type="ARBA" id="ARBA00023157"/>
    </source>
</evidence>
<keyword evidence="3" id="KW-0645">Protease</keyword>
<dbReference type="PANTHER" id="PTHR13723:SF275">
    <property type="entry name" value="STALL, ISOFORM C"/>
    <property type="match status" value="1"/>
</dbReference>
<keyword evidence="8" id="KW-1015">Disulfide bond</keyword>
<dbReference type="Pfam" id="PF01421">
    <property type="entry name" value="Reprolysin"/>
    <property type="match status" value="1"/>
</dbReference>
<comment type="subcellular location">
    <subcellularLocation>
        <location evidence="1">Secreted</location>
    </subcellularLocation>
</comment>
<evidence type="ECO:0000256" key="4">
    <source>
        <dbReference type="ARBA" id="ARBA00022723"/>
    </source>
</evidence>
<protein>
    <recommendedName>
        <fullName evidence="12">Peptidase M12B domain-containing protein</fullName>
    </recommendedName>
</protein>
<keyword evidence="14" id="KW-1185">Reference proteome</keyword>
<dbReference type="InterPro" id="IPR024079">
    <property type="entry name" value="MetalloPept_cat_dom_sf"/>
</dbReference>
<dbReference type="PROSITE" id="PS50092">
    <property type="entry name" value="TSP1"/>
    <property type="match status" value="1"/>
</dbReference>
<sequence length="353" mass="38619">YLSNFCGWQMDQNEEAAKTGDAWDHALMLSGLDLWDGKPDETTVIGLAWVSGMCQSRYSCTINEGTSFEAVYVITHEMGHNLGMSHDGSREDRNTCDGTKYLMSPSTGPGKVTWSKCSNKELKTFLKSLQPDCLSNQARTARNLEFDKNLLPGERYTKEEQCTFAEGSAFKPYVTSKNPYNDVCRELWCQNTTHAIRTHPALEGTTCDLKKFCISGQCVPKPDKTPPTSDSGTKKDPSPASGTNTNQIDTTPSSGFSSLFRRIRNLFSRYLALTGGLPESVFTSSWKLTNVSACSAACGGGWQKSEITCTASEGTIYLTDAMCDPQSRPPVKAACNTVPCIAGHTQRKQSPNA</sequence>